<accession>X1AGU1</accession>
<name>X1AGU1_9ZZZZ</name>
<reference evidence="1" key="1">
    <citation type="journal article" date="2014" name="Front. Microbiol.">
        <title>High frequency of phylogenetically diverse reductive dehalogenase-homologous genes in deep subseafloor sedimentary metagenomes.</title>
        <authorList>
            <person name="Kawai M."/>
            <person name="Futagami T."/>
            <person name="Toyoda A."/>
            <person name="Takaki Y."/>
            <person name="Nishi S."/>
            <person name="Hori S."/>
            <person name="Arai W."/>
            <person name="Tsubouchi T."/>
            <person name="Morono Y."/>
            <person name="Uchiyama I."/>
            <person name="Ito T."/>
            <person name="Fujiyama A."/>
            <person name="Inagaki F."/>
            <person name="Takami H."/>
        </authorList>
    </citation>
    <scope>NUCLEOTIDE SEQUENCE</scope>
    <source>
        <strain evidence="1">Expedition CK06-06</strain>
    </source>
</reference>
<dbReference type="EMBL" id="BART01009802">
    <property type="protein sequence ID" value="GAG81179.1"/>
    <property type="molecule type" value="Genomic_DNA"/>
</dbReference>
<dbReference type="AlphaFoldDB" id="X1AGU1"/>
<organism evidence="1">
    <name type="scientific">marine sediment metagenome</name>
    <dbReference type="NCBI Taxonomy" id="412755"/>
    <lineage>
        <taxon>unclassified sequences</taxon>
        <taxon>metagenomes</taxon>
        <taxon>ecological metagenomes</taxon>
    </lineage>
</organism>
<sequence>MTEFIQRIIISLITAISILIVACKTVKWSLKQFYSEKWWERKERAYTEIIDALYDLLQYCEIQKED</sequence>
<protein>
    <submittedName>
        <fullName evidence="1">Uncharacterized protein</fullName>
    </submittedName>
</protein>
<gene>
    <name evidence="1" type="ORF">S01H4_21609</name>
</gene>
<dbReference type="PROSITE" id="PS51257">
    <property type="entry name" value="PROKAR_LIPOPROTEIN"/>
    <property type="match status" value="1"/>
</dbReference>
<proteinExistence type="predicted"/>
<evidence type="ECO:0000313" key="1">
    <source>
        <dbReference type="EMBL" id="GAG81179.1"/>
    </source>
</evidence>
<comment type="caution">
    <text evidence="1">The sequence shown here is derived from an EMBL/GenBank/DDBJ whole genome shotgun (WGS) entry which is preliminary data.</text>
</comment>
<feature type="non-terminal residue" evidence="1">
    <location>
        <position position="66"/>
    </location>
</feature>